<protein>
    <submittedName>
        <fullName evidence="2">Uncharacterized protein</fullName>
    </submittedName>
</protein>
<comment type="caution">
    <text evidence="2">The sequence shown here is derived from an EMBL/GenBank/DDBJ whole genome shotgun (WGS) entry which is preliminary data.</text>
</comment>
<gene>
    <name evidence="2" type="ORF">NDU88_007001</name>
</gene>
<keyword evidence="3" id="KW-1185">Reference proteome</keyword>
<sequence length="254" mass="27317">MLASRSLSAGRCNLSFHRPPSGLALYPQLISSGGLPGHSSDSSQCLKRKQLRAPKAPCEGSPLQSVCVRVTSSPVLNLRAAREPRGSSVSPPLQRLQNRARRRAATRLRRRVASRRCSARDHTHPRVAAGLQVRSPAPCFTQLPARPYTPTAGAGSTSARSLRVPFHTRGRGREQARPCLLTAAAPVVTPFPNRRKTVQGRLLIKRSRLAPACTVNCGNKWINGPGPGRASHSDGHLARQSGHASQKGAHLPVH</sequence>
<evidence type="ECO:0000313" key="3">
    <source>
        <dbReference type="Proteomes" id="UP001066276"/>
    </source>
</evidence>
<dbReference type="AlphaFoldDB" id="A0AAV7U272"/>
<reference evidence="2" key="1">
    <citation type="journal article" date="2022" name="bioRxiv">
        <title>Sequencing and chromosome-scale assembly of the giantPleurodeles waltlgenome.</title>
        <authorList>
            <person name="Brown T."/>
            <person name="Elewa A."/>
            <person name="Iarovenko S."/>
            <person name="Subramanian E."/>
            <person name="Araus A.J."/>
            <person name="Petzold A."/>
            <person name="Susuki M."/>
            <person name="Suzuki K.-i.T."/>
            <person name="Hayashi T."/>
            <person name="Toyoda A."/>
            <person name="Oliveira C."/>
            <person name="Osipova E."/>
            <person name="Leigh N.D."/>
            <person name="Simon A."/>
            <person name="Yun M.H."/>
        </authorList>
    </citation>
    <scope>NUCLEOTIDE SEQUENCE</scope>
    <source>
        <strain evidence="2">20211129_DDA</strain>
        <tissue evidence="2">Liver</tissue>
    </source>
</reference>
<name>A0AAV7U272_PLEWA</name>
<proteinExistence type="predicted"/>
<feature type="compositionally biased region" description="Polar residues" evidence="1">
    <location>
        <begin position="87"/>
        <end position="97"/>
    </location>
</feature>
<feature type="region of interest" description="Disordered" evidence="1">
    <location>
        <begin position="82"/>
        <end position="105"/>
    </location>
</feature>
<dbReference type="Proteomes" id="UP001066276">
    <property type="component" value="Chromosome 3_2"/>
</dbReference>
<evidence type="ECO:0000256" key="1">
    <source>
        <dbReference type="SAM" id="MobiDB-lite"/>
    </source>
</evidence>
<evidence type="ECO:0000313" key="2">
    <source>
        <dbReference type="EMBL" id="KAJ1181802.1"/>
    </source>
</evidence>
<accession>A0AAV7U272</accession>
<feature type="region of interest" description="Disordered" evidence="1">
    <location>
        <begin position="223"/>
        <end position="254"/>
    </location>
</feature>
<organism evidence="2 3">
    <name type="scientific">Pleurodeles waltl</name>
    <name type="common">Iberian ribbed newt</name>
    <dbReference type="NCBI Taxonomy" id="8319"/>
    <lineage>
        <taxon>Eukaryota</taxon>
        <taxon>Metazoa</taxon>
        <taxon>Chordata</taxon>
        <taxon>Craniata</taxon>
        <taxon>Vertebrata</taxon>
        <taxon>Euteleostomi</taxon>
        <taxon>Amphibia</taxon>
        <taxon>Batrachia</taxon>
        <taxon>Caudata</taxon>
        <taxon>Salamandroidea</taxon>
        <taxon>Salamandridae</taxon>
        <taxon>Pleurodelinae</taxon>
        <taxon>Pleurodeles</taxon>
    </lineage>
</organism>
<dbReference type="EMBL" id="JANPWB010000006">
    <property type="protein sequence ID" value="KAJ1181802.1"/>
    <property type="molecule type" value="Genomic_DNA"/>
</dbReference>